<name>A0A6V8QXY0_TRIAP</name>
<feature type="domain" description="NmrA-like" evidence="1">
    <location>
        <begin position="5"/>
        <end position="273"/>
    </location>
</feature>
<dbReference type="SUPFAM" id="SSF51735">
    <property type="entry name" value="NAD(P)-binding Rossmann-fold domains"/>
    <property type="match status" value="1"/>
</dbReference>
<protein>
    <submittedName>
        <fullName evidence="2">Nitrogen metabolite regulation-like protein bik4</fullName>
    </submittedName>
</protein>
<dbReference type="OrthoDB" id="419598at2759"/>
<evidence type="ECO:0000313" key="2">
    <source>
        <dbReference type="EMBL" id="GFP57564.1"/>
    </source>
</evidence>
<gene>
    <name evidence="2" type="ORF">TASIC1_0008040500</name>
</gene>
<evidence type="ECO:0000313" key="3">
    <source>
        <dbReference type="Proteomes" id="UP000517252"/>
    </source>
</evidence>
<sequence>MSNPSVIVFGPTGGIGSIAARVAHEQGAKIFLAMRDVSKPIPGLTPDQEQEGGFERIQADLLDTESIKAAVAKSGAKHAFIYLLFGVSDGMRSAIEALKSAGIKFVVFLSSSSVTVQSAGKDGLKGVPTSDFIAFAHAQVEINLQNIFGEGGYVAVRPSYFLSNTLRWSSMIRTGEVKVVAPDVTFDYIAPADISRVCAGFLIRGAKTPGGSPSPSSVTLCGPKIVSQRDALATIGKAIGKELAVKSVDQEDEGVEVFKADGIPEHIARDLVRKLLSRLENGGPLYKEDFYVEAAANVEKYSGQSPTEIAEWAFENKEQFV</sequence>
<dbReference type="AlphaFoldDB" id="A0A6V8QXY0"/>
<accession>A0A6V8QXY0</accession>
<evidence type="ECO:0000259" key="1">
    <source>
        <dbReference type="Pfam" id="PF05368"/>
    </source>
</evidence>
<organism evidence="2 3">
    <name type="scientific">Trichoderma asperellum</name>
    <name type="common">Filamentous fungus</name>
    <dbReference type="NCBI Taxonomy" id="101201"/>
    <lineage>
        <taxon>Eukaryota</taxon>
        <taxon>Fungi</taxon>
        <taxon>Dikarya</taxon>
        <taxon>Ascomycota</taxon>
        <taxon>Pezizomycotina</taxon>
        <taxon>Sordariomycetes</taxon>
        <taxon>Hypocreomycetidae</taxon>
        <taxon>Hypocreales</taxon>
        <taxon>Hypocreaceae</taxon>
        <taxon>Trichoderma</taxon>
    </lineage>
</organism>
<dbReference type="InterPro" id="IPR051604">
    <property type="entry name" value="Ergot_Alk_Oxidoreductase"/>
</dbReference>
<reference evidence="2 3" key="1">
    <citation type="submission" date="2020-07" db="EMBL/GenBank/DDBJ databases">
        <title>Trichoderma asperellum IC-1 whole genome shotgun sequence.</title>
        <authorList>
            <person name="Kanamasa S."/>
            <person name="Takahashi H."/>
        </authorList>
    </citation>
    <scope>NUCLEOTIDE SEQUENCE [LARGE SCALE GENOMIC DNA]</scope>
    <source>
        <strain evidence="2 3">IC-1</strain>
    </source>
</reference>
<dbReference type="Gene3D" id="3.40.50.720">
    <property type="entry name" value="NAD(P)-binding Rossmann-like Domain"/>
    <property type="match status" value="1"/>
</dbReference>
<comment type="caution">
    <text evidence="2">The sequence shown here is derived from an EMBL/GenBank/DDBJ whole genome shotgun (WGS) entry which is preliminary data.</text>
</comment>
<dbReference type="PANTHER" id="PTHR43162">
    <property type="match status" value="1"/>
</dbReference>
<dbReference type="Proteomes" id="UP000517252">
    <property type="component" value="Unassembled WGS sequence"/>
</dbReference>
<dbReference type="EMBL" id="BLZH01000008">
    <property type="protein sequence ID" value="GFP57564.1"/>
    <property type="molecule type" value="Genomic_DNA"/>
</dbReference>
<dbReference type="Pfam" id="PF05368">
    <property type="entry name" value="NmrA"/>
    <property type="match status" value="1"/>
</dbReference>
<proteinExistence type="predicted"/>
<dbReference type="InterPro" id="IPR036291">
    <property type="entry name" value="NAD(P)-bd_dom_sf"/>
</dbReference>
<dbReference type="PANTHER" id="PTHR43162:SF1">
    <property type="entry name" value="PRESTALK A DIFFERENTIATION PROTEIN A"/>
    <property type="match status" value="1"/>
</dbReference>
<dbReference type="InterPro" id="IPR008030">
    <property type="entry name" value="NmrA-like"/>
</dbReference>